<gene>
    <name evidence="2" type="ORF">QQS21_005457</name>
</gene>
<reference evidence="2" key="1">
    <citation type="submission" date="2023-06" db="EMBL/GenBank/DDBJ databases">
        <title>Conoideocrella luteorostrata (Hypocreales: Clavicipitaceae), a potential biocontrol fungus for elongate hemlock scale in United States Christmas tree production areas.</title>
        <authorList>
            <person name="Barrett H."/>
            <person name="Lovett B."/>
            <person name="Macias A.M."/>
            <person name="Stajich J.E."/>
            <person name="Kasson M.T."/>
        </authorList>
    </citation>
    <scope>NUCLEOTIDE SEQUENCE</scope>
    <source>
        <strain evidence="2">ARSEF 14590</strain>
    </source>
</reference>
<evidence type="ECO:0000256" key="1">
    <source>
        <dbReference type="SAM" id="MobiDB-lite"/>
    </source>
</evidence>
<organism evidence="2 3">
    <name type="scientific">Conoideocrella luteorostrata</name>
    <dbReference type="NCBI Taxonomy" id="1105319"/>
    <lineage>
        <taxon>Eukaryota</taxon>
        <taxon>Fungi</taxon>
        <taxon>Dikarya</taxon>
        <taxon>Ascomycota</taxon>
        <taxon>Pezizomycotina</taxon>
        <taxon>Sordariomycetes</taxon>
        <taxon>Hypocreomycetidae</taxon>
        <taxon>Hypocreales</taxon>
        <taxon>Clavicipitaceae</taxon>
        <taxon>Conoideocrella</taxon>
    </lineage>
</organism>
<keyword evidence="3" id="KW-1185">Reference proteome</keyword>
<comment type="caution">
    <text evidence="2">The sequence shown here is derived from an EMBL/GenBank/DDBJ whole genome shotgun (WGS) entry which is preliminary data.</text>
</comment>
<evidence type="ECO:0000313" key="3">
    <source>
        <dbReference type="Proteomes" id="UP001251528"/>
    </source>
</evidence>
<sequence>MDLKRIVRRSSRTRQHRHHRSLMHRGSTVGAQMVRNLLAHLNLILELHALPPSRATPAVA</sequence>
<evidence type="ECO:0000313" key="2">
    <source>
        <dbReference type="EMBL" id="KAK2599116.1"/>
    </source>
</evidence>
<protein>
    <submittedName>
        <fullName evidence="2">Uncharacterized protein</fullName>
    </submittedName>
</protein>
<dbReference type="EMBL" id="JASWJB010000090">
    <property type="protein sequence ID" value="KAK2599116.1"/>
    <property type="molecule type" value="Genomic_DNA"/>
</dbReference>
<accession>A0AAJ0CPN2</accession>
<dbReference type="Proteomes" id="UP001251528">
    <property type="component" value="Unassembled WGS sequence"/>
</dbReference>
<name>A0AAJ0CPN2_9HYPO</name>
<feature type="region of interest" description="Disordered" evidence="1">
    <location>
        <begin position="1"/>
        <end position="27"/>
    </location>
</feature>
<feature type="compositionally biased region" description="Basic residues" evidence="1">
    <location>
        <begin position="1"/>
        <end position="23"/>
    </location>
</feature>
<dbReference type="AlphaFoldDB" id="A0AAJ0CPN2"/>
<proteinExistence type="predicted"/>